<proteinExistence type="predicted"/>
<evidence type="ECO:0000313" key="2">
    <source>
        <dbReference type="EMBL" id="PMD63272.1"/>
    </source>
</evidence>
<dbReference type="OrthoDB" id="3563973at2759"/>
<feature type="compositionally biased region" description="Low complexity" evidence="1">
    <location>
        <begin position="57"/>
        <end position="75"/>
    </location>
</feature>
<keyword evidence="3" id="KW-1185">Reference proteome</keyword>
<name>A0A2J6TJS7_9HELO</name>
<sequence length="126" mass="12897">MIETNLNLAGSLSPCLEQVLGLEQLFASGQDNLNLSNNGNNNVNSLNGTVVSNSTASVSASNSTAVANSTADASSQQQNGKEQSAKGKGKKNGKRVEVMQRSGTIKKQVLSGVGLGLMVMVGAFAL</sequence>
<evidence type="ECO:0000313" key="3">
    <source>
        <dbReference type="Proteomes" id="UP000235371"/>
    </source>
</evidence>
<protein>
    <submittedName>
        <fullName evidence="2">Uncharacterized protein</fullName>
    </submittedName>
</protein>
<gene>
    <name evidence="2" type="ORF">K444DRAFT_627001</name>
</gene>
<accession>A0A2J6TJS7</accession>
<dbReference type="AlphaFoldDB" id="A0A2J6TJS7"/>
<reference evidence="2 3" key="1">
    <citation type="submission" date="2016-04" db="EMBL/GenBank/DDBJ databases">
        <title>A degradative enzymes factory behind the ericoid mycorrhizal symbiosis.</title>
        <authorList>
            <consortium name="DOE Joint Genome Institute"/>
            <person name="Martino E."/>
            <person name="Morin E."/>
            <person name="Grelet G."/>
            <person name="Kuo A."/>
            <person name="Kohler A."/>
            <person name="Daghino S."/>
            <person name="Barry K."/>
            <person name="Choi C."/>
            <person name="Cichocki N."/>
            <person name="Clum A."/>
            <person name="Copeland A."/>
            <person name="Hainaut M."/>
            <person name="Haridas S."/>
            <person name="Labutti K."/>
            <person name="Lindquist E."/>
            <person name="Lipzen A."/>
            <person name="Khouja H.-R."/>
            <person name="Murat C."/>
            <person name="Ohm R."/>
            <person name="Olson A."/>
            <person name="Spatafora J."/>
            <person name="Veneault-Fourrey C."/>
            <person name="Henrissat B."/>
            <person name="Grigoriev I."/>
            <person name="Martin F."/>
            <person name="Perotto S."/>
        </authorList>
    </citation>
    <scope>NUCLEOTIDE SEQUENCE [LARGE SCALE GENOMIC DNA]</scope>
    <source>
        <strain evidence="2 3">E</strain>
    </source>
</reference>
<dbReference type="InParanoid" id="A0A2J6TJS7"/>
<dbReference type="EMBL" id="KZ613782">
    <property type="protein sequence ID" value="PMD63272.1"/>
    <property type="molecule type" value="Genomic_DNA"/>
</dbReference>
<dbReference type="Proteomes" id="UP000235371">
    <property type="component" value="Unassembled WGS sequence"/>
</dbReference>
<evidence type="ECO:0000256" key="1">
    <source>
        <dbReference type="SAM" id="MobiDB-lite"/>
    </source>
</evidence>
<dbReference type="GeneID" id="36590824"/>
<dbReference type="RefSeq" id="XP_024740176.1">
    <property type="nucleotide sequence ID" value="XM_024882747.1"/>
</dbReference>
<organism evidence="2 3">
    <name type="scientific">Hyaloscypha bicolor E</name>
    <dbReference type="NCBI Taxonomy" id="1095630"/>
    <lineage>
        <taxon>Eukaryota</taxon>
        <taxon>Fungi</taxon>
        <taxon>Dikarya</taxon>
        <taxon>Ascomycota</taxon>
        <taxon>Pezizomycotina</taxon>
        <taxon>Leotiomycetes</taxon>
        <taxon>Helotiales</taxon>
        <taxon>Hyaloscyphaceae</taxon>
        <taxon>Hyaloscypha</taxon>
        <taxon>Hyaloscypha bicolor</taxon>
    </lineage>
</organism>
<feature type="region of interest" description="Disordered" evidence="1">
    <location>
        <begin position="57"/>
        <end position="100"/>
    </location>
</feature>